<evidence type="ECO:0000313" key="5">
    <source>
        <dbReference type="Proteomes" id="UP000294802"/>
    </source>
</evidence>
<gene>
    <name evidence="4" type="ORF">ERX29_10735</name>
</gene>
<name>A0A4R6BRY2_9STAP</name>
<feature type="domain" description="Transposase DDE" evidence="3">
    <location>
        <begin position="323"/>
        <end position="442"/>
    </location>
</feature>
<dbReference type="RefSeq" id="WP_133444674.1">
    <property type="nucleotide sequence ID" value="NZ_SCWB01000033.1"/>
</dbReference>
<dbReference type="NCBIfam" id="NF033551">
    <property type="entry name" value="transpos_IS1182"/>
    <property type="match status" value="1"/>
</dbReference>
<evidence type="ECO:0000259" key="3">
    <source>
        <dbReference type="Pfam" id="PF13751"/>
    </source>
</evidence>
<keyword evidence="5" id="KW-1185">Reference proteome</keyword>
<evidence type="ECO:0000259" key="2">
    <source>
        <dbReference type="Pfam" id="PF05598"/>
    </source>
</evidence>
<dbReference type="Proteomes" id="UP000294802">
    <property type="component" value="Unassembled WGS sequence"/>
</dbReference>
<sequence length="482" mass="56877">MSNHEFTKQKRNQLEMYSLEDLVPQNHLLRKVDQVFDLSFIYDLVKDRYSIDNGRPSIDPVILIKIVLIQHLFGIKSMRQTIKEIESNFAYRWYLGLGVMDKVPHFSTFGKNYVRRFDDNNLFNEIFERILETAKENDLVDNTSLFIDSTHIKANANKNKYEKVEVEKTAKHYQDELEKEINEIREAEGKKPLKLKEEKETKTIKVSTTDPEAGYYVKSEREKQFAYSGHVCCDKNGWVVDLHVTPGNIHDSTQLPVMIDRLEIKGLLPRYLAVDAGYKTPHNAKYVLEKYIFPVMPYKRPAGPKDLMNKKKFVYDEAFDVYICPNNQLLEYKRTDSDGYRLYMSDPQMCRECPLLNVCTKSQNHTKVITRHIWQDELDIAEDLRFVDTIKEIYRLRSQTIERRFADAKEQHGLRWTRFRGIKKVTMETTLIFACMNLKKMANFLVPDQEVASNNYDCKSIFFIFRRKRKDKPIFKMSLSTV</sequence>
<feature type="coiled-coil region" evidence="1">
    <location>
        <begin position="163"/>
        <end position="190"/>
    </location>
</feature>
<dbReference type="Pfam" id="PF05598">
    <property type="entry name" value="DUF772"/>
    <property type="match status" value="1"/>
</dbReference>
<dbReference type="EMBL" id="SCWB01000033">
    <property type="protein sequence ID" value="TDM05129.1"/>
    <property type="molecule type" value="Genomic_DNA"/>
</dbReference>
<dbReference type="InterPro" id="IPR047629">
    <property type="entry name" value="IS1182_transpos"/>
</dbReference>
<evidence type="ECO:0000256" key="1">
    <source>
        <dbReference type="SAM" id="Coils"/>
    </source>
</evidence>
<dbReference type="Pfam" id="PF13751">
    <property type="entry name" value="DDE_Tnp_1_6"/>
    <property type="match status" value="1"/>
</dbReference>
<dbReference type="PANTHER" id="PTHR33408:SF2">
    <property type="entry name" value="TRANSPOSASE DDE DOMAIN-CONTAINING PROTEIN"/>
    <property type="match status" value="1"/>
</dbReference>
<dbReference type="AlphaFoldDB" id="A0A4R6BRY2"/>
<feature type="domain" description="Transposase InsH N-terminal" evidence="2">
    <location>
        <begin position="18"/>
        <end position="113"/>
    </location>
</feature>
<dbReference type="InterPro" id="IPR008490">
    <property type="entry name" value="Transposase_InsH_N"/>
</dbReference>
<dbReference type="OrthoDB" id="9774608at2"/>
<keyword evidence="1" id="KW-0175">Coiled coil</keyword>
<reference evidence="4 5" key="1">
    <citation type="submission" date="2019-01" db="EMBL/GenBank/DDBJ databases">
        <title>Draft genome sequences of the type strains of six Macrococcus species.</title>
        <authorList>
            <person name="Mazhar S."/>
            <person name="Altermann E."/>
            <person name="Hill C."/>
            <person name="Mcauliffe O."/>
        </authorList>
    </citation>
    <scope>NUCLEOTIDE SEQUENCE [LARGE SCALE GENOMIC DNA]</scope>
    <source>
        <strain evidence="4 5">CCM4815</strain>
    </source>
</reference>
<accession>A0A4R6BRY2</accession>
<organism evidence="4 5">
    <name type="scientific">Macrococcus lamae</name>
    <dbReference type="NCBI Taxonomy" id="198484"/>
    <lineage>
        <taxon>Bacteria</taxon>
        <taxon>Bacillati</taxon>
        <taxon>Bacillota</taxon>
        <taxon>Bacilli</taxon>
        <taxon>Bacillales</taxon>
        <taxon>Staphylococcaceae</taxon>
        <taxon>Macrococcus</taxon>
    </lineage>
</organism>
<comment type="caution">
    <text evidence="4">The sequence shown here is derived from an EMBL/GenBank/DDBJ whole genome shotgun (WGS) entry which is preliminary data.</text>
</comment>
<proteinExistence type="predicted"/>
<protein>
    <submittedName>
        <fullName evidence="4">IS1182 family transposase</fullName>
    </submittedName>
</protein>
<dbReference type="PANTHER" id="PTHR33408">
    <property type="entry name" value="TRANSPOSASE"/>
    <property type="match status" value="1"/>
</dbReference>
<evidence type="ECO:0000313" key="4">
    <source>
        <dbReference type="EMBL" id="TDM05129.1"/>
    </source>
</evidence>
<dbReference type="InterPro" id="IPR025668">
    <property type="entry name" value="Tnp_DDE_dom"/>
</dbReference>